<protein>
    <recommendedName>
        <fullName evidence="2">alpha-L-rhamnosidase</fullName>
        <ecNumber evidence="2">3.2.1.40</ecNumber>
    </recommendedName>
</protein>
<dbReference type="AlphaFoldDB" id="A0A645AEV0"/>
<proteinExistence type="predicted"/>
<name>A0A645AEV0_9ZZZZ</name>
<evidence type="ECO:0000259" key="4">
    <source>
        <dbReference type="Pfam" id="PF17389"/>
    </source>
</evidence>
<comment type="caution">
    <text evidence="6">The sequence shown here is derived from an EMBL/GenBank/DDBJ whole genome shotgun (WGS) entry which is preliminary data.</text>
</comment>
<dbReference type="InterPro" id="IPR035398">
    <property type="entry name" value="Bac_rhamnosid_C"/>
</dbReference>
<dbReference type="Gene3D" id="1.50.10.10">
    <property type="match status" value="1"/>
</dbReference>
<dbReference type="Gene3D" id="2.60.420.10">
    <property type="entry name" value="Maltose phosphorylase, domain 3"/>
    <property type="match status" value="1"/>
</dbReference>
<dbReference type="InterPro" id="IPR008928">
    <property type="entry name" value="6-hairpin_glycosidase_sf"/>
</dbReference>
<gene>
    <name evidence="6" type="ORF">SDC9_98306</name>
</gene>
<evidence type="ECO:0000256" key="1">
    <source>
        <dbReference type="ARBA" id="ARBA00001445"/>
    </source>
</evidence>
<dbReference type="PANTHER" id="PTHR33307:SF6">
    <property type="entry name" value="ALPHA-RHAMNOSIDASE (EUROFUNG)-RELATED"/>
    <property type="match status" value="1"/>
</dbReference>
<dbReference type="InterPro" id="IPR035396">
    <property type="entry name" value="Bac_rhamnosid6H"/>
</dbReference>
<evidence type="ECO:0000313" key="6">
    <source>
        <dbReference type="EMBL" id="MPM51557.1"/>
    </source>
</evidence>
<dbReference type="Pfam" id="PF17390">
    <property type="entry name" value="Bac_rhamnosid_C"/>
    <property type="match status" value="1"/>
</dbReference>
<dbReference type="GO" id="GO:0030596">
    <property type="term" value="F:alpha-L-rhamnosidase activity"/>
    <property type="evidence" value="ECO:0007669"/>
    <property type="project" value="UniProtKB-EC"/>
</dbReference>
<keyword evidence="3" id="KW-0378">Hydrolase</keyword>
<sequence>MLNYQLGAFYNKWLEDWRDVQGTEPMVGNMNDPDWAHKQEGSGRKLGGGILPQTAPTYHGGGGPAWGGIVVTLPWFMYQYQGDVRVLKENFEMIKGWLAFLDTHVENNLLQRYGGRWDFLGDWLWPGATAQGMNNYSDENLFFNNCYWIYNLKTGAKVAEVIGKTVEAQKWKRQAEISGKALHDKYFHADDYNYSDKTMRSLSAALYGDIMPAELRPRVIQRLEEEILVNRKGHIDVGITGGAMLFKVLREEGRDDLIYSMTSQTTYPGWGLMRENGATTIWEMWEKDLPGHSLLHSSYLYPGAWYIDGVAGIRRRDDSPGFRKFDIRIPKFSEEQIPWAKADFNSPAGMIHSHWRRENGKTILSVTVPPNCKATVYFPDEPGREIRENSGFAKKKGKKEGYMLFEIPSGQYIFEN</sequence>
<evidence type="ECO:0000256" key="2">
    <source>
        <dbReference type="ARBA" id="ARBA00012652"/>
    </source>
</evidence>
<evidence type="ECO:0000256" key="3">
    <source>
        <dbReference type="ARBA" id="ARBA00022801"/>
    </source>
</evidence>
<evidence type="ECO:0000259" key="5">
    <source>
        <dbReference type="Pfam" id="PF17390"/>
    </source>
</evidence>
<comment type="catalytic activity">
    <reaction evidence="1">
        <text>Hydrolysis of terminal non-reducing alpha-L-rhamnose residues in alpha-L-rhamnosides.</text>
        <dbReference type="EC" id="3.2.1.40"/>
    </reaction>
</comment>
<dbReference type="InterPro" id="IPR016007">
    <property type="entry name" value="Alpha_rhamnosid"/>
</dbReference>
<accession>A0A645AEV0</accession>
<dbReference type="SUPFAM" id="SSF48208">
    <property type="entry name" value="Six-hairpin glycosidases"/>
    <property type="match status" value="1"/>
</dbReference>
<feature type="domain" description="Alpha-L-rhamnosidase six-hairpin glycosidase" evidence="4">
    <location>
        <begin position="3"/>
        <end position="306"/>
    </location>
</feature>
<dbReference type="EC" id="3.2.1.40" evidence="2"/>
<organism evidence="6">
    <name type="scientific">bioreactor metagenome</name>
    <dbReference type="NCBI Taxonomy" id="1076179"/>
    <lineage>
        <taxon>unclassified sequences</taxon>
        <taxon>metagenomes</taxon>
        <taxon>ecological metagenomes</taxon>
    </lineage>
</organism>
<dbReference type="Pfam" id="PF17389">
    <property type="entry name" value="Bac_rhamnosid6H"/>
    <property type="match status" value="1"/>
</dbReference>
<reference evidence="6" key="1">
    <citation type="submission" date="2019-08" db="EMBL/GenBank/DDBJ databases">
        <authorList>
            <person name="Kucharzyk K."/>
            <person name="Murdoch R.W."/>
            <person name="Higgins S."/>
            <person name="Loffler F."/>
        </authorList>
    </citation>
    <scope>NUCLEOTIDE SEQUENCE</scope>
</reference>
<dbReference type="PANTHER" id="PTHR33307">
    <property type="entry name" value="ALPHA-RHAMNOSIDASE (EUROFUNG)"/>
    <property type="match status" value="1"/>
</dbReference>
<feature type="domain" description="Alpha-L-rhamnosidase C-terminal" evidence="5">
    <location>
        <begin position="312"/>
        <end position="391"/>
    </location>
</feature>
<dbReference type="InterPro" id="IPR012341">
    <property type="entry name" value="6hp_glycosidase-like_sf"/>
</dbReference>
<dbReference type="GO" id="GO:0005975">
    <property type="term" value="P:carbohydrate metabolic process"/>
    <property type="evidence" value="ECO:0007669"/>
    <property type="project" value="InterPro"/>
</dbReference>
<dbReference type="EMBL" id="VSSQ01013469">
    <property type="protein sequence ID" value="MPM51557.1"/>
    <property type="molecule type" value="Genomic_DNA"/>
</dbReference>